<evidence type="ECO:0000259" key="1">
    <source>
        <dbReference type="PROSITE" id="PS50404"/>
    </source>
</evidence>
<dbReference type="SUPFAM" id="SSF47616">
    <property type="entry name" value="GST C-terminal domain-like"/>
    <property type="match status" value="1"/>
</dbReference>
<dbReference type="PANTHER" id="PTHR43968">
    <property type="match status" value="1"/>
</dbReference>
<dbReference type="InterPro" id="IPR036249">
    <property type="entry name" value="Thioredoxin-like_sf"/>
</dbReference>
<dbReference type="PROSITE" id="PS50404">
    <property type="entry name" value="GST_NTER"/>
    <property type="match status" value="1"/>
</dbReference>
<dbReference type="Gene3D" id="3.40.30.10">
    <property type="entry name" value="Glutaredoxin"/>
    <property type="match status" value="1"/>
</dbReference>
<organism evidence="2 3">
    <name type="scientific">SAR86 cluster bacterium</name>
    <dbReference type="NCBI Taxonomy" id="2030880"/>
    <lineage>
        <taxon>Bacteria</taxon>
        <taxon>Pseudomonadati</taxon>
        <taxon>Pseudomonadota</taxon>
        <taxon>Gammaproteobacteria</taxon>
        <taxon>SAR86 cluster</taxon>
    </lineage>
</organism>
<comment type="caution">
    <text evidence="2">The sequence shown here is derived from an EMBL/GenBank/DDBJ whole genome shotgun (WGS) entry which is preliminary data.</text>
</comment>
<dbReference type="GO" id="GO:0005737">
    <property type="term" value="C:cytoplasm"/>
    <property type="evidence" value="ECO:0007669"/>
    <property type="project" value="TreeGrafter"/>
</dbReference>
<name>A0A520MF64_9GAMM</name>
<dbReference type="Pfam" id="PF00043">
    <property type="entry name" value="GST_C"/>
    <property type="match status" value="1"/>
</dbReference>
<dbReference type="InterPro" id="IPR004046">
    <property type="entry name" value="GST_C"/>
</dbReference>
<dbReference type="SFLD" id="SFLDG00358">
    <property type="entry name" value="Main_(cytGST)"/>
    <property type="match status" value="1"/>
</dbReference>
<dbReference type="PANTHER" id="PTHR43968:SF6">
    <property type="entry name" value="GLUTATHIONE S-TRANSFERASE OMEGA"/>
    <property type="match status" value="1"/>
</dbReference>
<feature type="domain" description="GST N-terminal" evidence="1">
    <location>
        <begin position="1"/>
        <end position="77"/>
    </location>
</feature>
<protein>
    <submittedName>
        <fullName evidence="2">Stringent starvation protein A</fullName>
    </submittedName>
</protein>
<evidence type="ECO:0000313" key="3">
    <source>
        <dbReference type="Proteomes" id="UP000315782"/>
    </source>
</evidence>
<dbReference type="InterPro" id="IPR050983">
    <property type="entry name" value="GST_Omega/HSP26"/>
</dbReference>
<dbReference type="SUPFAM" id="SSF52833">
    <property type="entry name" value="Thioredoxin-like"/>
    <property type="match status" value="1"/>
</dbReference>
<dbReference type="AlphaFoldDB" id="A0A520MF64"/>
<evidence type="ECO:0000313" key="2">
    <source>
        <dbReference type="EMBL" id="RZO19864.1"/>
    </source>
</evidence>
<dbReference type="Gene3D" id="1.20.1050.10">
    <property type="match status" value="1"/>
</dbReference>
<gene>
    <name evidence="2" type="ORF">EVA96_03420</name>
</gene>
<reference evidence="2 3" key="1">
    <citation type="submission" date="2019-02" db="EMBL/GenBank/DDBJ databases">
        <title>Prokaryotic population dynamics and viral predation in marine succession experiment using metagenomics: the confinement effect.</title>
        <authorList>
            <person name="Haro-Moreno J.M."/>
            <person name="Rodriguez-Valera F."/>
            <person name="Lopez-Perez M."/>
        </authorList>
    </citation>
    <scope>NUCLEOTIDE SEQUENCE [LARGE SCALE GENOMIC DNA]</scope>
    <source>
        <strain evidence="2">MED-G163</strain>
    </source>
</reference>
<accession>A0A520MF64</accession>
<dbReference type="Proteomes" id="UP000315782">
    <property type="component" value="Unassembled WGS sequence"/>
</dbReference>
<dbReference type="InterPro" id="IPR040079">
    <property type="entry name" value="Glutathione_S-Trfase"/>
</dbReference>
<dbReference type="SFLD" id="SFLDS00019">
    <property type="entry name" value="Glutathione_Transferase_(cytos"/>
    <property type="match status" value="1"/>
</dbReference>
<dbReference type="InterPro" id="IPR036282">
    <property type="entry name" value="Glutathione-S-Trfase_C_sf"/>
</dbReference>
<sequence>MILYSDRDDHYSQRVRIVLAEKDITAEIKESRPEDAPEDILSISPYHRLPILVDRDLAVHDPSVMMEYLDERFPHPPLLPVYPVARANSRTLMLRIDREWCPMVDALILADLPEKELIKLREELLHEISSIAPTFKEFKYFMSDEFTLVDCCFAPILWRLPSIGIRLPVNRHLKPLIDYQKDIFKRPGFLDSLSSLERDLKNDQ</sequence>
<proteinExistence type="predicted"/>
<dbReference type="InterPro" id="IPR004045">
    <property type="entry name" value="Glutathione_S-Trfase_N"/>
</dbReference>
<dbReference type="Pfam" id="PF13417">
    <property type="entry name" value="GST_N_3"/>
    <property type="match status" value="1"/>
</dbReference>
<dbReference type="EMBL" id="SHBI01000028">
    <property type="protein sequence ID" value="RZO19864.1"/>
    <property type="molecule type" value="Genomic_DNA"/>
</dbReference>